<name>A0AAF0DPW0_9EURO</name>
<evidence type="ECO:0000256" key="1">
    <source>
        <dbReference type="SAM" id="MobiDB-lite"/>
    </source>
</evidence>
<organism evidence="2 3">
    <name type="scientific">Emydomyces testavorans</name>
    <dbReference type="NCBI Taxonomy" id="2070801"/>
    <lineage>
        <taxon>Eukaryota</taxon>
        <taxon>Fungi</taxon>
        <taxon>Dikarya</taxon>
        <taxon>Ascomycota</taxon>
        <taxon>Pezizomycotina</taxon>
        <taxon>Eurotiomycetes</taxon>
        <taxon>Eurotiomycetidae</taxon>
        <taxon>Onygenales</taxon>
        <taxon>Nannizziopsiaceae</taxon>
        <taxon>Emydomyces</taxon>
    </lineage>
</organism>
<feature type="region of interest" description="Disordered" evidence="1">
    <location>
        <begin position="364"/>
        <end position="409"/>
    </location>
</feature>
<evidence type="ECO:0000313" key="2">
    <source>
        <dbReference type="EMBL" id="WEW60755.1"/>
    </source>
</evidence>
<dbReference type="AlphaFoldDB" id="A0AAF0DPW0"/>
<gene>
    <name evidence="2" type="ORF">PRK78_006243</name>
</gene>
<accession>A0AAF0DPW0</accession>
<sequence>MAPTNPGRLSPLKNGSDLTNHLRCQSLIEGASTSPSRLRRTVSIRAVNAHLDSSESIPSEHSSLCNGLLTSFDRCDEETPPEKGKGADTVEGKGLRERCSSVSRAGWRAHTLETICEHPSVSTLKTSASPLPRNLLRAGGISLRIRTSSGSLLPGNRYGSKIYSLDDLDIPSFRPKFSFSSLPAELRRSARFSSSTWSFQDHHWLSERPSPVEPIHPIYPPPVRCATPPGLPSFGSPEAVRFRLPSQASQPVQRPANDGGGDDCTCCLFGLRQLLGVSPCAAPRPLPVPTGAVARADDGTIVRGRFGTRQSGHGVGAGPSGGGLANHPFHRESLPVACIQDIKRNEMANEDGRQTSLCCGDANSASPAPQCLPRTSSLRSSLASRPSSTYPAPRRVHFVDGTAPDNATPSVPVPSYIRHPPLVPPAPIAETASPGRNSTTTDATAEVTGSASTRVSRSANARTQASVGPVAPSAAIPSMNNSGGTWEHSSVVSWFAECCGLWMAYRLNQNGGAGTGDGANVDVKRWSHLNSIREYWTRGRNVSRPWIPAWGCQPVSSG</sequence>
<dbReference type="Proteomes" id="UP001219355">
    <property type="component" value="Chromosome 4"/>
</dbReference>
<reference evidence="2" key="1">
    <citation type="submission" date="2023-03" db="EMBL/GenBank/DDBJ databases">
        <title>Emydomyces testavorans Genome Sequence.</title>
        <authorList>
            <person name="Hoyer L."/>
        </authorList>
    </citation>
    <scope>NUCLEOTIDE SEQUENCE</scope>
    <source>
        <strain evidence="2">16-2883</strain>
    </source>
</reference>
<protein>
    <submittedName>
        <fullName evidence="2">Uncharacterized protein</fullName>
    </submittedName>
</protein>
<dbReference type="EMBL" id="CP120630">
    <property type="protein sequence ID" value="WEW60755.1"/>
    <property type="molecule type" value="Genomic_DNA"/>
</dbReference>
<feature type="compositionally biased region" description="Polar residues" evidence="1">
    <location>
        <begin position="434"/>
        <end position="466"/>
    </location>
</feature>
<keyword evidence="3" id="KW-1185">Reference proteome</keyword>
<evidence type="ECO:0000313" key="3">
    <source>
        <dbReference type="Proteomes" id="UP001219355"/>
    </source>
</evidence>
<proteinExistence type="predicted"/>
<feature type="region of interest" description="Disordered" evidence="1">
    <location>
        <begin position="424"/>
        <end position="467"/>
    </location>
</feature>
<feature type="compositionally biased region" description="Low complexity" evidence="1">
    <location>
        <begin position="372"/>
        <end position="389"/>
    </location>
</feature>